<keyword evidence="3" id="KW-1185">Reference proteome</keyword>
<feature type="compositionally biased region" description="Basic residues" evidence="1">
    <location>
        <begin position="1"/>
        <end position="10"/>
    </location>
</feature>
<feature type="region of interest" description="Disordered" evidence="1">
    <location>
        <begin position="1"/>
        <end position="66"/>
    </location>
</feature>
<reference evidence="2 3" key="1">
    <citation type="submission" date="2021-01" db="EMBL/GenBank/DDBJ databases">
        <title>FDA dAtabase for Regulatory Grade micrObial Sequences (FDA-ARGOS): Supporting development and validation of Infectious Disease Dx tests.</title>
        <authorList>
            <person name="Nelson B."/>
            <person name="Plummer A."/>
            <person name="Tallon L."/>
            <person name="Sadzewicz L."/>
            <person name="Zhao X."/>
            <person name="Boylan J."/>
            <person name="Ott S."/>
            <person name="Bowen H."/>
            <person name="Vavikolanu K."/>
            <person name="Mehta A."/>
            <person name="Aluvathingal J."/>
            <person name="Nadendla S."/>
            <person name="Myers T."/>
            <person name="Yan Y."/>
            <person name="Sichtig H."/>
        </authorList>
    </citation>
    <scope>NUCLEOTIDE SEQUENCE [LARGE SCALE GENOMIC DNA]</scope>
    <source>
        <strain evidence="2 3">FDAARGOS_1161</strain>
    </source>
</reference>
<dbReference type="Pfam" id="PF13025">
    <property type="entry name" value="DUF3886"/>
    <property type="match status" value="1"/>
</dbReference>
<organism evidence="2 3">
    <name type="scientific">Peribacillus psychrosaccharolyticus</name>
    <name type="common">Bacillus psychrosaccharolyticus</name>
    <dbReference type="NCBI Taxonomy" id="1407"/>
    <lineage>
        <taxon>Bacteria</taxon>
        <taxon>Bacillati</taxon>
        <taxon>Bacillota</taxon>
        <taxon>Bacilli</taxon>
        <taxon>Bacillales</taxon>
        <taxon>Bacillaceae</taxon>
        <taxon>Peribacillus</taxon>
    </lineage>
</organism>
<evidence type="ECO:0000313" key="3">
    <source>
        <dbReference type="Proteomes" id="UP000595254"/>
    </source>
</evidence>
<dbReference type="RefSeq" id="WP_040375022.1">
    <property type="nucleotide sequence ID" value="NZ_CP068053.1"/>
</dbReference>
<accession>A0A974NM28</accession>
<proteinExistence type="predicted"/>
<evidence type="ECO:0000313" key="2">
    <source>
        <dbReference type="EMBL" id="QQT00068.1"/>
    </source>
</evidence>
<evidence type="ECO:0000256" key="1">
    <source>
        <dbReference type="SAM" id="MobiDB-lite"/>
    </source>
</evidence>
<dbReference type="KEGG" id="ppsr:I6J18_21215"/>
<dbReference type="EMBL" id="CP068053">
    <property type="protein sequence ID" value="QQT00068.1"/>
    <property type="molecule type" value="Genomic_DNA"/>
</dbReference>
<feature type="compositionally biased region" description="Basic and acidic residues" evidence="1">
    <location>
        <begin position="44"/>
        <end position="66"/>
    </location>
</feature>
<dbReference type="AlphaFoldDB" id="A0A974NM28"/>
<gene>
    <name evidence="2" type="ORF">I6J18_21215</name>
</gene>
<protein>
    <submittedName>
        <fullName evidence="2">YqkE family protein</fullName>
    </submittedName>
</protein>
<name>A0A974NM28_PERPY</name>
<dbReference type="InterPro" id="IPR024980">
    <property type="entry name" value="DUF3886"/>
</dbReference>
<dbReference type="Proteomes" id="UP000595254">
    <property type="component" value="Chromosome"/>
</dbReference>
<sequence>MKKKQQRMPQKKQEDTSPKLGDMINSDILAKLRETQKELSQAEQVKKEAEEEKKREERRLREKNKSFEELLGESNLDWKKYK</sequence>